<dbReference type="AlphaFoldDB" id="A0A2S4WEQ3"/>
<feature type="compositionally biased region" description="Acidic residues" evidence="1">
    <location>
        <begin position="135"/>
        <end position="152"/>
    </location>
</feature>
<organism evidence="2 3">
    <name type="scientific">Puccinia striiformis</name>
    <dbReference type="NCBI Taxonomy" id="27350"/>
    <lineage>
        <taxon>Eukaryota</taxon>
        <taxon>Fungi</taxon>
        <taxon>Dikarya</taxon>
        <taxon>Basidiomycota</taxon>
        <taxon>Pucciniomycotina</taxon>
        <taxon>Pucciniomycetes</taxon>
        <taxon>Pucciniales</taxon>
        <taxon>Pucciniaceae</taxon>
        <taxon>Puccinia</taxon>
    </lineage>
</organism>
<accession>A0A2S4WEQ3</accession>
<dbReference type="EMBL" id="PKSM01000036">
    <property type="protein sequence ID" value="POW20265.1"/>
    <property type="molecule type" value="Genomic_DNA"/>
</dbReference>
<dbReference type="Proteomes" id="UP000238274">
    <property type="component" value="Unassembled WGS sequence"/>
</dbReference>
<reference evidence="3" key="2">
    <citation type="journal article" date="2018" name="BMC Genomics">
        <title>Genomic insights into host adaptation between the wheat stripe rust pathogen (Puccinia striiformis f. sp. tritici) and the barley stripe rust pathogen (Puccinia striiformis f. sp. hordei).</title>
        <authorList>
            <person name="Xia C."/>
            <person name="Wang M."/>
            <person name="Yin C."/>
            <person name="Cornejo O.E."/>
            <person name="Hulbert S.H."/>
            <person name="Chen X."/>
        </authorList>
    </citation>
    <scope>NUCLEOTIDE SEQUENCE [LARGE SCALE GENOMIC DNA]</scope>
    <source>
        <strain evidence="3">93TX-2</strain>
    </source>
</reference>
<keyword evidence="3" id="KW-1185">Reference proteome</keyword>
<reference evidence="3" key="3">
    <citation type="journal article" date="2018" name="Mol. Plant Microbe Interact.">
        <title>Genome sequence resources for the wheat stripe rust pathogen (Puccinia striiformis f. sp. tritici) and the barley stripe rust pathogen (Puccinia striiformis f. sp. hordei).</title>
        <authorList>
            <person name="Xia C."/>
            <person name="Wang M."/>
            <person name="Yin C."/>
            <person name="Cornejo O.E."/>
            <person name="Hulbert S.H."/>
            <person name="Chen X."/>
        </authorList>
    </citation>
    <scope>NUCLEOTIDE SEQUENCE [LARGE SCALE GENOMIC DNA]</scope>
    <source>
        <strain evidence="3">93TX-2</strain>
    </source>
</reference>
<reference evidence="2 3" key="1">
    <citation type="submission" date="2017-12" db="EMBL/GenBank/DDBJ databases">
        <title>Gene loss provides genomic basis for host adaptation in cereal stripe rust fungi.</title>
        <authorList>
            <person name="Xia C."/>
        </authorList>
    </citation>
    <scope>NUCLEOTIDE SEQUENCE [LARGE SCALE GENOMIC DNA]</scope>
    <source>
        <strain evidence="2 3">93TX-2</strain>
    </source>
</reference>
<gene>
    <name evidence="2" type="ORF">PSHT_03735</name>
</gene>
<comment type="caution">
    <text evidence="2">The sequence shown here is derived from an EMBL/GenBank/DDBJ whole genome shotgun (WGS) entry which is preliminary data.</text>
</comment>
<feature type="compositionally biased region" description="Polar residues" evidence="1">
    <location>
        <begin position="91"/>
        <end position="104"/>
    </location>
</feature>
<feature type="region of interest" description="Disordered" evidence="1">
    <location>
        <begin position="91"/>
        <end position="186"/>
    </location>
</feature>
<evidence type="ECO:0000256" key="1">
    <source>
        <dbReference type="SAM" id="MobiDB-lite"/>
    </source>
</evidence>
<dbReference type="VEuPathDB" id="FungiDB:PSHT_03735"/>
<name>A0A2S4WEQ3_9BASI</name>
<proteinExistence type="predicted"/>
<evidence type="ECO:0000313" key="3">
    <source>
        <dbReference type="Proteomes" id="UP000238274"/>
    </source>
</evidence>
<sequence length="291" mass="32933">MDRVNARSLLSWTDRSTLPSKVNLLDQPDISMDNNMESVWTDLSSGHALLANNKEYPSTSELSEPPALNPISNIEDDTALLLTELSSQPALLQTPEDYNSNSTDSSEEDVPLSSYLWTKQRSPINTDKHSRQNCEDYDSDSTDSSESSEEDIPSSSYWPAKKKKQQAAAKKQQNENWSKKRSKKKFQGANEALTDLPATCGSVFRDVHVIKRDFFPYITAETKEKKKQRRAERKFFKKFGGPKPSNEPTHPCNPTAAKISCAYKIINDPKQFHLYSHGHARIFDKALTEDK</sequence>
<protein>
    <submittedName>
        <fullName evidence="2">Uncharacterized protein</fullName>
    </submittedName>
</protein>
<evidence type="ECO:0000313" key="2">
    <source>
        <dbReference type="EMBL" id="POW20265.1"/>
    </source>
</evidence>
<feature type="compositionally biased region" description="Polar residues" evidence="1">
    <location>
        <begin position="115"/>
        <end position="125"/>
    </location>
</feature>